<keyword evidence="12" id="KW-0677">Repeat</keyword>
<dbReference type="PROSITE" id="PS50222">
    <property type="entry name" value="EF_HAND_2"/>
    <property type="match status" value="1"/>
</dbReference>
<comment type="similarity">
    <text evidence="4">Belongs to the END3 family.</text>
</comment>
<dbReference type="PANTHER" id="PTHR11216">
    <property type="entry name" value="EH DOMAIN"/>
    <property type="match status" value="1"/>
</dbReference>
<feature type="domain" description="EF-hand" evidence="23">
    <location>
        <begin position="40"/>
        <end position="75"/>
    </location>
</feature>
<evidence type="ECO:0000256" key="21">
    <source>
        <dbReference type="SAM" id="MobiDB-lite"/>
    </source>
</evidence>
<dbReference type="InterPro" id="IPR002048">
    <property type="entry name" value="EF_hand_dom"/>
</dbReference>
<evidence type="ECO:0000256" key="16">
    <source>
        <dbReference type="ARBA" id="ARBA00023136"/>
    </source>
</evidence>
<evidence type="ECO:0000256" key="20">
    <source>
        <dbReference type="ARBA" id="ARBA00029684"/>
    </source>
</evidence>
<evidence type="ECO:0000256" key="18">
    <source>
        <dbReference type="ARBA" id="ARBA00023212"/>
    </source>
</evidence>
<gene>
    <name evidence="24" type="ORF">LANO_0H08394G</name>
</gene>
<dbReference type="InterPro" id="IPR018247">
    <property type="entry name" value="EF_Hand_1_Ca_BS"/>
</dbReference>
<evidence type="ECO:0000256" key="3">
    <source>
        <dbReference type="ARBA" id="ARBA00004413"/>
    </source>
</evidence>
<dbReference type="InterPro" id="IPR025604">
    <property type="entry name" value="End3"/>
</dbReference>
<evidence type="ECO:0000256" key="9">
    <source>
        <dbReference type="ARBA" id="ARBA00022490"/>
    </source>
</evidence>
<evidence type="ECO:0000256" key="12">
    <source>
        <dbReference type="ARBA" id="ARBA00022737"/>
    </source>
</evidence>
<dbReference type="GO" id="GO:0016197">
    <property type="term" value="P:endosomal transport"/>
    <property type="evidence" value="ECO:0007669"/>
    <property type="project" value="TreeGrafter"/>
</dbReference>
<dbReference type="InterPro" id="IPR000261">
    <property type="entry name" value="EH_dom"/>
</dbReference>
<dbReference type="Pfam" id="PF12761">
    <property type="entry name" value="End3"/>
    <property type="match status" value="1"/>
</dbReference>
<keyword evidence="16" id="KW-0472">Membrane</keyword>
<sequence length="384" mass="42978">MPKLEQFEIKKYWQIFSGLKPVESKLTHDQVQPILFNSKLDSSVLNKIWFLADIDDDDNLDFEEFVICMRLIFDMVNKNIDTVPDDLPDWLIPGSKAKLNAQRKSQADSPEISAGRSASSADDRGENTVHKDTAPTPELDWYISPSNKSLYGSIYESCDKLTDGTVAYGPLSTVVRSNFPNASSAEIDRMWALVNPRNSSSINKDPAVYLIHALKQNHDFGCELPTELPHAIRDICNQQRVSYDLNSSQADVKRASPQNRASDIHVTTKKNDTNNTAAKDSDGEVAQLRRQLASINAGSHDAESSTIVAGSDPSVARKQFEELYNYRQSQVLNAQHSSRAPLDVRGITEDLETIEQQVGVLEQFLANKKQELYQLQAESQSFRA</sequence>
<organism evidence="24 25">
    <name type="scientific">Lachancea nothofagi CBS 11611</name>
    <dbReference type="NCBI Taxonomy" id="1266666"/>
    <lineage>
        <taxon>Eukaryota</taxon>
        <taxon>Fungi</taxon>
        <taxon>Dikarya</taxon>
        <taxon>Ascomycota</taxon>
        <taxon>Saccharomycotina</taxon>
        <taxon>Saccharomycetes</taxon>
        <taxon>Saccharomycetales</taxon>
        <taxon>Saccharomycetaceae</taxon>
        <taxon>Lachancea</taxon>
    </lineage>
</organism>
<evidence type="ECO:0000256" key="11">
    <source>
        <dbReference type="ARBA" id="ARBA00022723"/>
    </source>
</evidence>
<reference evidence="25" key="1">
    <citation type="submission" date="2016-03" db="EMBL/GenBank/DDBJ databases">
        <authorList>
            <person name="Devillers Hugo."/>
        </authorList>
    </citation>
    <scope>NUCLEOTIDE SEQUENCE [LARGE SCALE GENOMIC DNA]</scope>
</reference>
<evidence type="ECO:0000313" key="25">
    <source>
        <dbReference type="Proteomes" id="UP000189911"/>
    </source>
</evidence>
<dbReference type="GO" id="GO:0006897">
    <property type="term" value="P:endocytosis"/>
    <property type="evidence" value="ECO:0007669"/>
    <property type="project" value="UniProtKB-KW"/>
</dbReference>
<comment type="subcellular location">
    <subcellularLocation>
        <location evidence="3">Cell membrane</location>
        <topology evidence="3">Peripheral membrane protein</topology>
        <orientation evidence="3">Cytoplasmic side</orientation>
    </subcellularLocation>
    <subcellularLocation>
        <location evidence="2">Cytoplasm</location>
        <location evidence="2">Cytoskeleton</location>
        <location evidence="2">Actin patch</location>
    </subcellularLocation>
    <subcellularLocation>
        <location evidence="1">Endosome membrane</location>
        <topology evidence="1">Peripheral membrane protein</topology>
        <orientation evidence="1">Cytoplasmic side</orientation>
    </subcellularLocation>
</comment>
<protein>
    <recommendedName>
        <fullName evidence="7">Actin cytoskeleton-regulatory complex protein END3</fullName>
    </recommendedName>
    <alternativeName>
        <fullName evidence="6">Actin cytoskeleton-regulatory complex protein end3</fullName>
    </alternativeName>
    <alternativeName>
        <fullName evidence="20">Endocytosis protein 3</fullName>
    </alternativeName>
</protein>
<dbReference type="PROSITE" id="PS00018">
    <property type="entry name" value="EF_HAND_1"/>
    <property type="match status" value="1"/>
</dbReference>
<keyword evidence="14" id="KW-0106">Calcium</keyword>
<dbReference type="Gene3D" id="1.10.238.10">
    <property type="entry name" value="EF-hand"/>
    <property type="match status" value="2"/>
</dbReference>
<dbReference type="GO" id="GO:0003779">
    <property type="term" value="F:actin binding"/>
    <property type="evidence" value="ECO:0007669"/>
    <property type="project" value="UniProtKB-KW"/>
</dbReference>
<proteinExistence type="inferred from homology"/>
<dbReference type="GO" id="GO:0010008">
    <property type="term" value="C:endosome membrane"/>
    <property type="evidence" value="ECO:0007669"/>
    <property type="project" value="UniProtKB-SubCell"/>
</dbReference>
<evidence type="ECO:0000256" key="7">
    <source>
        <dbReference type="ARBA" id="ARBA00017312"/>
    </source>
</evidence>
<evidence type="ECO:0000256" key="1">
    <source>
        <dbReference type="ARBA" id="ARBA00004125"/>
    </source>
</evidence>
<evidence type="ECO:0000256" key="2">
    <source>
        <dbReference type="ARBA" id="ARBA00004134"/>
    </source>
</evidence>
<evidence type="ECO:0000256" key="6">
    <source>
        <dbReference type="ARBA" id="ARBA00013889"/>
    </source>
</evidence>
<dbReference type="AlphaFoldDB" id="A0A1G4KLR4"/>
<keyword evidence="25" id="KW-1185">Reference proteome</keyword>
<comment type="function">
    <text evidence="19">Component of the PAN1 actin cytoskeleton-regulatory complex required for the internalization of endosomes during actin-coupled endocytosis. The complex links the site of endocytosis to the cell membrane-associated actin cytoskeleton. Mediates uptake of external molecules and vacuolar degradation of plasma membrane proteins. Plays a role in the proper organization of the cell membrane-associated actin cytoskeleton and promotes its destabilization.</text>
</comment>
<evidence type="ECO:0000256" key="5">
    <source>
        <dbReference type="ARBA" id="ARBA00011159"/>
    </source>
</evidence>
<dbReference type="SUPFAM" id="SSF47473">
    <property type="entry name" value="EF-hand"/>
    <property type="match status" value="2"/>
</dbReference>
<evidence type="ECO:0000313" key="24">
    <source>
        <dbReference type="EMBL" id="SCV05479.1"/>
    </source>
</evidence>
<comment type="subunit">
    <text evidence="5">Component of the PAN1 actin cytoskeleton-regulatory complex.</text>
</comment>
<keyword evidence="8" id="KW-1003">Cell membrane</keyword>
<dbReference type="InterPro" id="IPR011992">
    <property type="entry name" value="EF-hand-dom_pair"/>
</dbReference>
<dbReference type="PROSITE" id="PS50031">
    <property type="entry name" value="EH"/>
    <property type="match status" value="1"/>
</dbReference>
<evidence type="ECO:0000256" key="17">
    <source>
        <dbReference type="ARBA" id="ARBA00023203"/>
    </source>
</evidence>
<evidence type="ECO:0000256" key="8">
    <source>
        <dbReference type="ARBA" id="ARBA00022475"/>
    </source>
</evidence>
<keyword evidence="15" id="KW-0175">Coiled coil</keyword>
<dbReference type="GO" id="GO:0005509">
    <property type="term" value="F:calcium ion binding"/>
    <property type="evidence" value="ECO:0007669"/>
    <property type="project" value="InterPro"/>
</dbReference>
<dbReference type="CDD" id="cd00052">
    <property type="entry name" value="EH"/>
    <property type="match status" value="1"/>
</dbReference>
<evidence type="ECO:0000259" key="22">
    <source>
        <dbReference type="PROSITE" id="PS50031"/>
    </source>
</evidence>
<dbReference type="OrthoDB" id="1716625at2759"/>
<evidence type="ECO:0000256" key="19">
    <source>
        <dbReference type="ARBA" id="ARBA00025194"/>
    </source>
</evidence>
<dbReference type="PANTHER" id="PTHR11216:SF74">
    <property type="entry name" value="ACTIN CYTOSKELETON-REGULATORY COMPLEX PROTEIN END3"/>
    <property type="match status" value="1"/>
</dbReference>
<dbReference type="Pfam" id="PF12763">
    <property type="entry name" value="EH"/>
    <property type="match status" value="1"/>
</dbReference>
<evidence type="ECO:0000256" key="15">
    <source>
        <dbReference type="ARBA" id="ARBA00023054"/>
    </source>
</evidence>
<dbReference type="FunFam" id="1.10.238.10:FF:000323">
    <property type="entry name" value="Actin cytoskeleton-regulatory complex protein end3"/>
    <property type="match status" value="1"/>
</dbReference>
<dbReference type="Proteomes" id="UP000189911">
    <property type="component" value="Chromosome H"/>
</dbReference>
<keyword evidence="17" id="KW-0009">Actin-binding</keyword>
<evidence type="ECO:0000259" key="23">
    <source>
        <dbReference type="PROSITE" id="PS50222"/>
    </source>
</evidence>
<dbReference type="GO" id="GO:0007015">
    <property type="term" value="P:actin filament organization"/>
    <property type="evidence" value="ECO:0007669"/>
    <property type="project" value="InterPro"/>
</dbReference>
<keyword evidence="18" id="KW-0206">Cytoskeleton</keyword>
<dbReference type="SMART" id="SM00027">
    <property type="entry name" value="EH"/>
    <property type="match status" value="2"/>
</dbReference>
<keyword evidence="13" id="KW-0967">Endosome</keyword>
<evidence type="ECO:0000256" key="10">
    <source>
        <dbReference type="ARBA" id="ARBA00022583"/>
    </source>
</evidence>
<accession>A0A1G4KLR4</accession>
<dbReference type="GO" id="GO:0030479">
    <property type="term" value="C:actin cortical patch"/>
    <property type="evidence" value="ECO:0007669"/>
    <property type="project" value="UniProtKB-SubCell"/>
</dbReference>
<evidence type="ECO:0000256" key="13">
    <source>
        <dbReference type="ARBA" id="ARBA00022753"/>
    </source>
</evidence>
<feature type="region of interest" description="Disordered" evidence="21">
    <location>
        <begin position="101"/>
        <end position="138"/>
    </location>
</feature>
<evidence type="ECO:0000256" key="4">
    <source>
        <dbReference type="ARBA" id="ARBA00009909"/>
    </source>
</evidence>
<keyword evidence="10" id="KW-0254">Endocytosis</keyword>
<feature type="domain" description="EH" evidence="22">
    <location>
        <begin position="8"/>
        <end position="98"/>
    </location>
</feature>
<dbReference type="GO" id="GO:0005886">
    <property type="term" value="C:plasma membrane"/>
    <property type="evidence" value="ECO:0007669"/>
    <property type="project" value="UniProtKB-SubCell"/>
</dbReference>
<keyword evidence="11" id="KW-0479">Metal-binding</keyword>
<dbReference type="EMBL" id="LT598447">
    <property type="protein sequence ID" value="SCV05479.1"/>
    <property type="molecule type" value="Genomic_DNA"/>
</dbReference>
<evidence type="ECO:0000256" key="14">
    <source>
        <dbReference type="ARBA" id="ARBA00022837"/>
    </source>
</evidence>
<keyword evidence="9" id="KW-0963">Cytoplasm</keyword>
<feature type="compositionally biased region" description="Basic and acidic residues" evidence="21">
    <location>
        <begin position="121"/>
        <end position="133"/>
    </location>
</feature>
<name>A0A1G4KLR4_9SACH</name>